<protein>
    <submittedName>
        <fullName evidence="13">Outer membrane porin protein</fullName>
    </submittedName>
</protein>
<evidence type="ECO:0000313" key="14">
    <source>
        <dbReference type="Proteomes" id="UP000789704"/>
    </source>
</evidence>
<dbReference type="GO" id="GO:0015288">
    <property type="term" value="F:porin activity"/>
    <property type="evidence" value="ECO:0007669"/>
    <property type="project" value="UniProtKB-KW"/>
</dbReference>
<dbReference type="PANTHER" id="PTHR34501:SF9">
    <property type="entry name" value="MAJOR OUTER MEMBRANE PROTEIN P.IA"/>
    <property type="match status" value="1"/>
</dbReference>
<dbReference type="Pfam" id="PF13609">
    <property type="entry name" value="Porin_4"/>
    <property type="match status" value="1"/>
</dbReference>
<dbReference type="GO" id="GO:0046930">
    <property type="term" value="C:pore complex"/>
    <property type="evidence" value="ECO:0007669"/>
    <property type="project" value="UniProtKB-KW"/>
</dbReference>
<feature type="signal peptide" evidence="11">
    <location>
        <begin position="1"/>
        <end position="30"/>
    </location>
</feature>
<keyword evidence="3" id="KW-0813">Transport</keyword>
<evidence type="ECO:0000256" key="10">
    <source>
        <dbReference type="ARBA" id="ARBA00023237"/>
    </source>
</evidence>
<evidence type="ECO:0000256" key="8">
    <source>
        <dbReference type="ARBA" id="ARBA00023114"/>
    </source>
</evidence>
<feature type="domain" description="Porin" evidence="12">
    <location>
        <begin position="17"/>
        <end position="321"/>
    </location>
</feature>
<dbReference type="GO" id="GO:0006811">
    <property type="term" value="P:monoatomic ion transport"/>
    <property type="evidence" value="ECO:0007669"/>
    <property type="project" value="UniProtKB-KW"/>
</dbReference>
<gene>
    <name evidence="13" type="ORF">LMG31841_05737</name>
</gene>
<evidence type="ECO:0000313" key="13">
    <source>
        <dbReference type="EMBL" id="CAG4927785.1"/>
    </source>
</evidence>
<evidence type="ECO:0000256" key="7">
    <source>
        <dbReference type="ARBA" id="ARBA00023065"/>
    </source>
</evidence>
<evidence type="ECO:0000256" key="9">
    <source>
        <dbReference type="ARBA" id="ARBA00023136"/>
    </source>
</evidence>
<dbReference type="InterPro" id="IPR033900">
    <property type="entry name" value="Gram_neg_porin_domain"/>
</dbReference>
<evidence type="ECO:0000256" key="4">
    <source>
        <dbReference type="ARBA" id="ARBA00022452"/>
    </source>
</evidence>
<keyword evidence="9" id="KW-0472">Membrane</keyword>
<dbReference type="GO" id="GO:0009279">
    <property type="term" value="C:cell outer membrane"/>
    <property type="evidence" value="ECO:0007669"/>
    <property type="project" value="UniProtKB-SubCell"/>
</dbReference>
<dbReference type="InterPro" id="IPR023614">
    <property type="entry name" value="Porin_dom_sf"/>
</dbReference>
<evidence type="ECO:0000256" key="3">
    <source>
        <dbReference type="ARBA" id="ARBA00022448"/>
    </source>
</evidence>
<dbReference type="Gene3D" id="2.40.160.10">
    <property type="entry name" value="Porin"/>
    <property type="match status" value="1"/>
</dbReference>
<keyword evidence="7" id="KW-0406">Ion transport</keyword>
<feature type="chain" id="PRO_5040217805" evidence="11">
    <location>
        <begin position="31"/>
        <end position="345"/>
    </location>
</feature>
<dbReference type="EMBL" id="CAJQZC010000019">
    <property type="protein sequence ID" value="CAG4927785.1"/>
    <property type="molecule type" value="Genomic_DNA"/>
</dbReference>
<organism evidence="13 14">
    <name type="scientific">Paraburkholderia saeva</name>
    <dbReference type="NCBI Taxonomy" id="2777537"/>
    <lineage>
        <taxon>Bacteria</taxon>
        <taxon>Pseudomonadati</taxon>
        <taxon>Pseudomonadota</taxon>
        <taxon>Betaproteobacteria</taxon>
        <taxon>Burkholderiales</taxon>
        <taxon>Burkholderiaceae</taxon>
        <taxon>Paraburkholderia</taxon>
    </lineage>
</organism>
<evidence type="ECO:0000256" key="6">
    <source>
        <dbReference type="ARBA" id="ARBA00022729"/>
    </source>
</evidence>
<dbReference type="PANTHER" id="PTHR34501">
    <property type="entry name" value="PROTEIN YDDL-RELATED"/>
    <property type="match status" value="1"/>
</dbReference>
<name>A0A9N8S378_9BURK</name>
<evidence type="ECO:0000256" key="2">
    <source>
        <dbReference type="ARBA" id="ARBA00011233"/>
    </source>
</evidence>
<reference evidence="13" key="1">
    <citation type="submission" date="2021-04" db="EMBL/GenBank/DDBJ databases">
        <authorList>
            <person name="Vanwijnsberghe S."/>
        </authorList>
    </citation>
    <scope>NUCLEOTIDE SEQUENCE</scope>
    <source>
        <strain evidence="13">LMG 31841</strain>
    </source>
</reference>
<comment type="subcellular location">
    <subcellularLocation>
        <location evidence="1">Cell outer membrane</location>
        <topology evidence="1">Multi-pass membrane protein</topology>
    </subcellularLocation>
</comment>
<dbReference type="RefSeq" id="WP_228883920.1">
    <property type="nucleotide sequence ID" value="NZ_CAJQZC010000019.1"/>
</dbReference>
<keyword evidence="8" id="KW-0626">Porin</keyword>
<evidence type="ECO:0000259" key="12">
    <source>
        <dbReference type="Pfam" id="PF13609"/>
    </source>
</evidence>
<dbReference type="InterPro" id="IPR050298">
    <property type="entry name" value="Gram-neg_bact_OMP"/>
</dbReference>
<dbReference type="CDD" id="cd00342">
    <property type="entry name" value="gram_neg_porins"/>
    <property type="match status" value="1"/>
</dbReference>
<keyword evidence="5" id="KW-0812">Transmembrane</keyword>
<dbReference type="SUPFAM" id="SSF56935">
    <property type="entry name" value="Porins"/>
    <property type="match status" value="1"/>
</dbReference>
<keyword evidence="6 11" id="KW-0732">Signal</keyword>
<proteinExistence type="predicted"/>
<comment type="caution">
    <text evidence="13">The sequence shown here is derived from an EMBL/GenBank/DDBJ whole genome shotgun (WGS) entry which is preliminary data.</text>
</comment>
<dbReference type="AlphaFoldDB" id="A0A9N8S378"/>
<comment type="subunit">
    <text evidence="2">Homotrimer.</text>
</comment>
<evidence type="ECO:0000256" key="1">
    <source>
        <dbReference type="ARBA" id="ARBA00004571"/>
    </source>
</evidence>
<evidence type="ECO:0000256" key="5">
    <source>
        <dbReference type="ARBA" id="ARBA00022692"/>
    </source>
</evidence>
<sequence>MNVRSSRALALCRFSAAVAVSMMTCPSAEAESSATLYGLVGLDVASTKRSDGPPRSFAEQSPGLTAPFWGLRITEELGGGYRVVAALESFFQPVNGGIGRTSADPLWGRNAYVGIAGPFGTVTLGRQTNLLYLAEQAVNPFQASILFSPLVMQTFTAPYGGAIAGDTVWNNAIQYRTPNLSGLTATAVFAPGGIAGSDSTFNAGLSTLYANGSLTAVATVQRTRVVAGVAAPTQIAYIAGAAYDFSRFKLYGALQGTRTDATDISTKTYEAGLALPLTSRFSILAEWAYTHRSATRGVTSSRNTGTAGLDYFLSKRTDVYLLGVYDRLAGHATAMTYATGIRHSF</sequence>
<keyword evidence="10" id="KW-0998">Cell outer membrane</keyword>
<keyword evidence="14" id="KW-1185">Reference proteome</keyword>
<keyword evidence="4" id="KW-1134">Transmembrane beta strand</keyword>
<accession>A0A9N8S378</accession>
<evidence type="ECO:0000256" key="11">
    <source>
        <dbReference type="SAM" id="SignalP"/>
    </source>
</evidence>
<dbReference type="Proteomes" id="UP000789704">
    <property type="component" value="Unassembled WGS sequence"/>
</dbReference>